<dbReference type="PROSITE" id="PS00600">
    <property type="entry name" value="AA_TRANSFER_CLASS_3"/>
    <property type="match status" value="1"/>
</dbReference>
<reference evidence="5" key="1">
    <citation type="submission" date="2017-02" db="EMBL/GenBank/DDBJ databases">
        <authorList>
            <person name="Varghese N."/>
            <person name="Submissions S."/>
        </authorList>
    </citation>
    <scope>NUCLEOTIDE SEQUENCE [LARGE SCALE GENOMIC DNA]</scope>
    <source>
        <strain evidence="5">VKM Ac-2052</strain>
    </source>
</reference>
<gene>
    <name evidence="4" type="ORF">SAMN06295879_0057</name>
</gene>
<dbReference type="InterPro" id="IPR049704">
    <property type="entry name" value="Aminotrans_3_PPA_site"/>
</dbReference>
<dbReference type="InterPro" id="IPR015422">
    <property type="entry name" value="PyrdxlP-dep_Trfase_small"/>
</dbReference>
<evidence type="ECO:0000256" key="1">
    <source>
        <dbReference type="ARBA" id="ARBA00008954"/>
    </source>
</evidence>
<comment type="similarity">
    <text evidence="1 3">Belongs to the class-III pyridoxal-phosphate-dependent aminotransferase family.</text>
</comment>
<dbReference type="Proteomes" id="UP000189735">
    <property type="component" value="Unassembled WGS sequence"/>
</dbReference>
<organism evidence="4 5">
    <name type="scientific">Agreia bicolorata</name>
    <dbReference type="NCBI Taxonomy" id="110935"/>
    <lineage>
        <taxon>Bacteria</taxon>
        <taxon>Bacillati</taxon>
        <taxon>Actinomycetota</taxon>
        <taxon>Actinomycetes</taxon>
        <taxon>Micrococcales</taxon>
        <taxon>Microbacteriaceae</taxon>
        <taxon>Agreia</taxon>
    </lineage>
</organism>
<dbReference type="Pfam" id="PF00202">
    <property type="entry name" value="Aminotran_3"/>
    <property type="match status" value="1"/>
</dbReference>
<dbReference type="SUPFAM" id="SSF53383">
    <property type="entry name" value="PLP-dependent transferases"/>
    <property type="match status" value="1"/>
</dbReference>
<keyword evidence="4" id="KW-0808">Transferase</keyword>
<name>A0A1T4WPY4_9MICO</name>
<dbReference type="EMBL" id="FUYG01000001">
    <property type="protein sequence ID" value="SKA79432.1"/>
    <property type="molecule type" value="Genomic_DNA"/>
</dbReference>
<sequence length="427" mass="45526">MNDSFAGIPGSTGSALWSAQAHMPSVLGNQIEIARGEGAYVWTTEGQRLLDATAGLWHANIGHGRPELAQAAYEQMLRLETYHVFGRFLNDRAVELADRIAAYAPFNDAKVIFGSGGSDAVDSACKLARRHWQLQGKPEKTMVLSRTFAYHGLHAYGTSIAGLQFNRDGFGTDSLVPETERVDHSDLASVIASVDRIGAHRIAAIVAEPIMGTGGVIPPAPGYLEGVQKLCAENDILFIADEVITGFGRAGTMFASERFGIVPDMLLMAKGITSGYAPLGGILVAPRIWQQFYAGLDAPILRHGLTYAGHATAAAVAMANLDVLENDGLVARAAELEAVLDGALDRLRGRERVVDVRIAGFLGGVQLDERIDGDRLSQFALDRGVILRILRGNTVQISPPFVVTDDEVASVVAVIDEAIADQDGIGA</sequence>
<dbReference type="GO" id="GO:0030170">
    <property type="term" value="F:pyridoxal phosphate binding"/>
    <property type="evidence" value="ECO:0007669"/>
    <property type="project" value="InterPro"/>
</dbReference>
<dbReference type="PIRSF" id="PIRSF000521">
    <property type="entry name" value="Transaminase_4ab_Lys_Orn"/>
    <property type="match status" value="1"/>
</dbReference>
<dbReference type="CDD" id="cd00610">
    <property type="entry name" value="OAT_like"/>
    <property type="match status" value="1"/>
</dbReference>
<keyword evidence="2 3" id="KW-0663">Pyridoxal phosphate</keyword>
<dbReference type="PANTHER" id="PTHR43094">
    <property type="entry name" value="AMINOTRANSFERASE"/>
    <property type="match status" value="1"/>
</dbReference>
<accession>A0A1T4WPY4</accession>
<evidence type="ECO:0000256" key="3">
    <source>
        <dbReference type="RuleBase" id="RU003560"/>
    </source>
</evidence>
<dbReference type="Gene3D" id="3.90.1150.10">
    <property type="entry name" value="Aspartate Aminotransferase, domain 1"/>
    <property type="match status" value="1"/>
</dbReference>
<dbReference type="Gene3D" id="3.40.640.10">
    <property type="entry name" value="Type I PLP-dependent aspartate aminotransferase-like (Major domain)"/>
    <property type="match status" value="1"/>
</dbReference>
<dbReference type="InterPro" id="IPR005814">
    <property type="entry name" value="Aminotrans_3"/>
</dbReference>
<dbReference type="InterPro" id="IPR015424">
    <property type="entry name" value="PyrdxlP-dep_Trfase"/>
</dbReference>
<dbReference type="AlphaFoldDB" id="A0A1T4WPY4"/>
<dbReference type="GO" id="GO:0008483">
    <property type="term" value="F:transaminase activity"/>
    <property type="evidence" value="ECO:0007669"/>
    <property type="project" value="UniProtKB-KW"/>
</dbReference>
<evidence type="ECO:0000256" key="2">
    <source>
        <dbReference type="ARBA" id="ARBA00022898"/>
    </source>
</evidence>
<evidence type="ECO:0000313" key="4">
    <source>
        <dbReference type="EMBL" id="SKA79432.1"/>
    </source>
</evidence>
<protein>
    <submittedName>
        <fullName evidence="4">Adenosylmethionine-8-amino-7-oxononanoate aminotransferase</fullName>
    </submittedName>
</protein>
<dbReference type="RefSeq" id="WP_078712935.1">
    <property type="nucleotide sequence ID" value="NZ_FUYG01000001.1"/>
</dbReference>
<dbReference type="PANTHER" id="PTHR43094:SF1">
    <property type="entry name" value="AMINOTRANSFERASE CLASS-III"/>
    <property type="match status" value="1"/>
</dbReference>
<dbReference type="InterPro" id="IPR015421">
    <property type="entry name" value="PyrdxlP-dep_Trfase_major"/>
</dbReference>
<evidence type="ECO:0000313" key="5">
    <source>
        <dbReference type="Proteomes" id="UP000189735"/>
    </source>
</evidence>
<proteinExistence type="inferred from homology"/>
<keyword evidence="4" id="KW-0032">Aminotransferase</keyword>